<organism evidence="2">
    <name type="scientific">Roseihalotalea indica</name>
    <dbReference type="NCBI Taxonomy" id="2867963"/>
    <lineage>
        <taxon>Bacteria</taxon>
        <taxon>Pseudomonadati</taxon>
        <taxon>Bacteroidota</taxon>
        <taxon>Cytophagia</taxon>
        <taxon>Cytophagales</taxon>
        <taxon>Catalimonadaceae</taxon>
        <taxon>Roseihalotalea</taxon>
    </lineage>
</organism>
<dbReference type="EMBL" id="CP120682">
    <property type="protein sequence ID" value="WKN37778.1"/>
    <property type="molecule type" value="Genomic_DNA"/>
</dbReference>
<evidence type="ECO:0000259" key="1">
    <source>
        <dbReference type="Pfam" id="PF08818"/>
    </source>
</evidence>
<evidence type="ECO:0000313" key="2">
    <source>
        <dbReference type="EMBL" id="WKN37778.1"/>
    </source>
</evidence>
<dbReference type="AlphaFoldDB" id="A0AA49JE90"/>
<reference evidence="2" key="2">
    <citation type="journal article" date="2024" name="Antonie Van Leeuwenhoek">
        <title>Roseihalotalea indica gen. nov., sp. nov., a halophilic Bacteroidetes from mesopelagic Southwest Indian Ocean with higher carbohydrate metabolic potential.</title>
        <authorList>
            <person name="Chen B."/>
            <person name="Zhang M."/>
            <person name="Lin D."/>
            <person name="Ye J."/>
            <person name="Tang K."/>
        </authorList>
    </citation>
    <scope>NUCLEOTIDE SEQUENCE</scope>
    <source>
        <strain evidence="2">TK19036</strain>
    </source>
</reference>
<name>A0AA49JE90_9BACT</name>
<feature type="domain" description="YdhG-like" evidence="1">
    <location>
        <begin position="24"/>
        <end position="129"/>
    </location>
</feature>
<accession>A0AA49JE90</accession>
<dbReference type="SUPFAM" id="SSF47789">
    <property type="entry name" value="C-terminal domain of RNA polymerase alpha subunit"/>
    <property type="match status" value="1"/>
</dbReference>
<gene>
    <name evidence="2" type="ORF">K4G66_03530</name>
</gene>
<dbReference type="SUPFAM" id="SSF159888">
    <property type="entry name" value="YdhG-like"/>
    <property type="match status" value="1"/>
</dbReference>
<dbReference type="Pfam" id="PF08818">
    <property type="entry name" value="DUF1801"/>
    <property type="match status" value="1"/>
</dbReference>
<dbReference type="Gene3D" id="1.10.150.20">
    <property type="entry name" value="5' to 3' exonuclease, C-terminal subdomain"/>
    <property type="match status" value="1"/>
</dbReference>
<protein>
    <submittedName>
        <fullName evidence="2">DUF1801 domain-containing protein</fullName>
    </submittedName>
</protein>
<proteinExistence type="predicted"/>
<dbReference type="InterPro" id="IPR014922">
    <property type="entry name" value="YdhG-like"/>
</dbReference>
<sequence length="203" mass="23132">MPTPKTNLNDEVTKFLDALNHPFREEIEQLRVIILEAARGLTENIKWNGPNYCFDNDDRITMKIQPPKQIQLIFHRGAKVQKQPQHKLIKEDTGLLTWKENDRAVATFKKSEDIKNHGLALTKIVQEWIEATSANKSEPETYFFGPLAAPARRALENNGIDTLEKLSKLSEKDVLAFHGMGKSSMPTLKKALHENGLSFKIEE</sequence>
<reference evidence="2" key="1">
    <citation type="journal article" date="2023" name="Comput. Struct. Biotechnol. J.">
        <title>Discovery of a novel marine Bacteroidetes with a rich repertoire of carbohydrate-active enzymes.</title>
        <authorList>
            <person name="Chen B."/>
            <person name="Liu G."/>
            <person name="Chen Q."/>
            <person name="Wang H."/>
            <person name="Liu L."/>
            <person name="Tang K."/>
        </authorList>
    </citation>
    <scope>NUCLEOTIDE SEQUENCE</scope>
    <source>
        <strain evidence="2">TK19036</strain>
    </source>
</reference>